<dbReference type="NCBIfam" id="NF006870">
    <property type="entry name" value="PRK09364.1"/>
    <property type="match status" value="1"/>
</dbReference>
<dbReference type="PANTHER" id="PTHR22960">
    <property type="entry name" value="MOLYBDOPTERIN COFACTOR SYNTHESIS PROTEIN A"/>
    <property type="match status" value="1"/>
</dbReference>
<dbReference type="HAMAP" id="MF_01224_B">
    <property type="entry name" value="MoaC_B"/>
    <property type="match status" value="1"/>
</dbReference>
<evidence type="ECO:0000256" key="3">
    <source>
        <dbReference type="ARBA" id="ARBA00012575"/>
    </source>
</evidence>
<evidence type="ECO:0000256" key="2">
    <source>
        <dbReference type="ARBA" id="ARBA00005046"/>
    </source>
</evidence>
<evidence type="ECO:0000256" key="4">
    <source>
        <dbReference type="ARBA" id="ARBA00023150"/>
    </source>
</evidence>
<feature type="domain" description="Molybdopterin cofactor biosynthesis C (MoaC)" evidence="8">
    <location>
        <begin position="24"/>
        <end position="157"/>
    </location>
</feature>
<dbReference type="RefSeq" id="WP_099381506.1">
    <property type="nucleotide sequence ID" value="NZ_PEBD01000004.1"/>
</dbReference>
<comment type="subunit">
    <text evidence="6">Homohexamer; trimer of dimers.</text>
</comment>
<feature type="binding site" evidence="6">
    <location>
        <begin position="120"/>
        <end position="121"/>
    </location>
    <ligand>
        <name>substrate</name>
    </ligand>
</feature>
<dbReference type="InterPro" id="IPR023045">
    <property type="entry name" value="MoaC"/>
</dbReference>
<dbReference type="GO" id="GO:0006777">
    <property type="term" value="P:Mo-molybdopterin cofactor biosynthetic process"/>
    <property type="evidence" value="ECO:0007669"/>
    <property type="project" value="UniProtKB-UniRule"/>
</dbReference>
<gene>
    <name evidence="6 9" type="primary">moaC</name>
    <name evidence="9" type="ORF">CSW57_03855</name>
</gene>
<dbReference type="InterPro" id="IPR002820">
    <property type="entry name" value="Mopterin_CF_biosynth-C_dom"/>
</dbReference>
<evidence type="ECO:0000313" key="9">
    <source>
        <dbReference type="EMBL" id="PHV68375.1"/>
    </source>
</evidence>
<evidence type="ECO:0000313" key="10">
    <source>
        <dbReference type="Proteomes" id="UP000225108"/>
    </source>
</evidence>
<comment type="catalytic activity">
    <reaction evidence="1 6">
        <text>(8S)-3',8-cyclo-7,8-dihydroguanosine 5'-triphosphate = cyclic pyranopterin phosphate + diphosphate</text>
        <dbReference type="Rhea" id="RHEA:49580"/>
        <dbReference type="ChEBI" id="CHEBI:33019"/>
        <dbReference type="ChEBI" id="CHEBI:59648"/>
        <dbReference type="ChEBI" id="CHEBI:131766"/>
        <dbReference type="EC" id="4.6.1.17"/>
    </reaction>
</comment>
<evidence type="ECO:0000256" key="1">
    <source>
        <dbReference type="ARBA" id="ARBA00001637"/>
    </source>
</evidence>
<dbReference type="Gene3D" id="3.30.70.640">
    <property type="entry name" value="Molybdopterin cofactor biosynthesis C (MoaC) domain"/>
    <property type="match status" value="1"/>
</dbReference>
<feature type="active site" evidence="6">
    <location>
        <position position="135"/>
    </location>
</feature>
<evidence type="ECO:0000259" key="8">
    <source>
        <dbReference type="Pfam" id="PF01967"/>
    </source>
</evidence>
<proteinExistence type="inferred from homology"/>
<dbReference type="InterPro" id="IPR047594">
    <property type="entry name" value="MoaC_bact/euk"/>
</dbReference>
<dbReference type="NCBIfam" id="TIGR00581">
    <property type="entry name" value="moaC"/>
    <property type="match status" value="1"/>
</dbReference>
<dbReference type="Pfam" id="PF01967">
    <property type="entry name" value="MoaC"/>
    <property type="match status" value="1"/>
</dbReference>
<dbReference type="AlphaFoldDB" id="A0A2G3PRE8"/>
<dbReference type="Proteomes" id="UP000225108">
    <property type="component" value="Unassembled WGS sequence"/>
</dbReference>
<sequence length="179" mass="18566">MSAPTDRPGPGRLSHLDEAGAAQMVDVGGKAVTTRKALATGVFRTTADVISLLSTGGLPKGDALATARIAGIMAAKKTPELIPLCHQVALSTVSVDFELGTDFIEVRATAVTTDRTGVEMEALTAVAVTGLTLHDMVKAVDPRAQMTDICLQEKTGGKKGHWTRDDRPVDETGSADGGV</sequence>
<dbReference type="EMBL" id="PEBD01000004">
    <property type="protein sequence ID" value="PHV68375.1"/>
    <property type="molecule type" value="Genomic_DNA"/>
</dbReference>
<dbReference type="UniPathway" id="UPA00344"/>
<comment type="pathway">
    <text evidence="2 6">Cofactor biosynthesis; molybdopterin biosynthesis.</text>
</comment>
<dbReference type="InterPro" id="IPR050105">
    <property type="entry name" value="MoCo_biosynth_MoaA/MoaC"/>
</dbReference>
<keyword evidence="4 6" id="KW-0501">Molybdenum cofactor biosynthesis</keyword>
<name>A0A2G3PRE8_WILMA</name>
<protein>
    <recommendedName>
        <fullName evidence="3 6">Cyclic pyranopterin monophosphate synthase</fullName>
        <ecNumber evidence="3 6">4.6.1.17</ecNumber>
    </recommendedName>
    <alternativeName>
        <fullName evidence="6">Molybdenum cofactor biosynthesis protein C</fullName>
    </alternativeName>
</protein>
<dbReference type="InterPro" id="IPR036522">
    <property type="entry name" value="MoaC_sf"/>
</dbReference>
<evidence type="ECO:0000256" key="6">
    <source>
        <dbReference type="HAMAP-Rule" id="MF_01224"/>
    </source>
</evidence>
<keyword evidence="5 6" id="KW-0456">Lyase</keyword>
<dbReference type="SUPFAM" id="SSF55040">
    <property type="entry name" value="Molybdenum cofactor biosynthesis protein C, MoaC"/>
    <property type="match status" value="1"/>
</dbReference>
<comment type="caution">
    <text evidence="9">The sequence shown here is derived from an EMBL/GenBank/DDBJ whole genome shotgun (WGS) entry which is preliminary data.</text>
</comment>
<evidence type="ECO:0000256" key="7">
    <source>
        <dbReference type="SAM" id="MobiDB-lite"/>
    </source>
</evidence>
<feature type="region of interest" description="Disordered" evidence="7">
    <location>
        <begin position="155"/>
        <end position="179"/>
    </location>
</feature>
<dbReference type="CDD" id="cd01420">
    <property type="entry name" value="MoaC_PE"/>
    <property type="match status" value="1"/>
</dbReference>
<accession>A0A2G3PRE8</accession>
<dbReference type="EC" id="4.6.1.17" evidence="3 6"/>
<comment type="similarity">
    <text evidence="6">Belongs to the MoaC family.</text>
</comment>
<dbReference type="PANTHER" id="PTHR22960:SF29">
    <property type="entry name" value="CYCLIC PYRANOPTERIN MONOPHOSPHATE SYNTHASE"/>
    <property type="match status" value="1"/>
</dbReference>
<evidence type="ECO:0000256" key="5">
    <source>
        <dbReference type="ARBA" id="ARBA00023239"/>
    </source>
</evidence>
<feature type="binding site" evidence="6">
    <location>
        <begin position="84"/>
        <end position="86"/>
    </location>
    <ligand>
        <name>substrate</name>
    </ligand>
</feature>
<dbReference type="GO" id="GO:0061799">
    <property type="term" value="F:cyclic pyranopterin monophosphate synthase activity"/>
    <property type="evidence" value="ECO:0007669"/>
    <property type="project" value="UniProtKB-UniRule"/>
</dbReference>
<reference evidence="9 10" key="1">
    <citation type="submission" date="2017-10" db="EMBL/GenBank/DDBJ databases">
        <title>The draft genome sequence of Williamsia sp. BULT 1.1 isolated from the semi-arid grassland soils from South Africa.</title>
        <authorList>
            <person name="Kabwe M.H."/>
            <person name="Govender N."/>
            <person name="Mutseka Lunga P."/>
            <person name="Vikram S."/>
            <person name="Makhalanyane T.P."/>
        </authorList>
    </citation>
    <scope>NUCLEOTIDE SEQUENCE [LARGE SCALE GENOMIC DNA]</scope>
    <source>
        <strain evidence="9 10">BULT 1.1</strain>
    </source>
</reference>
<comment type="function">
    <text evidence="6">Catalyzes the conversion of (8S)-3',8-cyclo-7,8-dihydroguanosine 5'-triphosphate to cyclic pyranopterin monophosphate (cPMP).</text>
</comment>
<organism evidence="9 10">
    <name type="scientific">Williamsia marianensis</name>
    <dbReference type="NCBI Taxonomy" id="85044"/>
    <lineage>
        <taxon>Bacteria</taxon>
        <taxon>Bacillati</taxon>
        <taxon>Actinomycetota</taxon>
        <taxon>Actinomycetes</taxon>
        <taxon>Mycobacteriales</taxon>
        <taxon>Nocardiaceae</taxon>
        <taxon>Williamsia</taxon>
    </lineage>
</organism>